<name>A0ABV9P6S4_9FLAO</name>
<dbReference type="Pfam" id="PF01551">
    <property type="entry name" value="Peptidase_M23"/>
    <property type="match status" value="2"/>
</dbReference>
<dbReference type="CDD" id="cd12797">
    <property type="entry name" value="M23_peptidase"/>
    <property type="match status" value="1"/>
</dbReference>
<organism evidence="2 3">
    <name type="scientific">Flavobacterium ponti</name>
    <dbReference type="NCBI Taxonomy" id="665133"/>
    <lineage>
        <taxon>Bacteria</taxon>
        <taxon>Pseudomonadati</taxon>
        <taxon>Bacteroidota</taxon>
        <taxon>Flavobacteriia</taxon>
        <taxon>Flavobacteriales</taxon>
        <taxon>Flavobacteriaceae</taxon>
        <taxon>Flavobacterium</taxon>
    </lineage>
</organism>
<dbReference type="Gene3D" id="2.70.70.10">
    <property type="entry name" value="Glucose Permease (Domain IIA)"/>
    <property type="match status" value="1"/>
</dbReference>
<sequence length="561" mass="64258">MKYLILLFFITFYSFGQEYPKDYFISPLDIPLDVSGAFGELRSNHFHAGLDLKTKGVEGLPVYAVADGYVSRIKISTWGYGKAIYITHPNGYTSVYGHLQSANGKIEETIRKRHYDEKSFEIELFLKPSELPVKQGEVIAFSGNSGGSGGPHLHFEIRDTKTEMIINPLLFGFDKLVVDKYRPKVNSIMVYPLNDTIAINNDFLAQTIPLSVNNEGNYVTPKITSNGAIGFSMNVFDNMTNPYNKNGIYKVSTFVNGVPYFSYKFDTFSFDESKHINYFIDYYRFKNMGQRFQKMFIDNDYPLSVVNKNKRDGILKVQPAASYTYKIVVEDFSQNTSVIEIPVVYKKSESSPTEITNSLKKIKAKNEYIFEEDICTITFPANTFYEDFKMKMSVKDEVLYLHEDEIPVKNSFSLSFDISKLSDELKKKSFIAYLDGKDIDYVKSYVKGDKITAKVKKLGNYKVVQDTIAPRIYAVDFSEGKTIDTYTTITAKISDNLSGIDSYKAYLNGNWILMEYDYKTKKLVHTLSDNIYVKGKNDFKLVVTDEMNNSTTFESYFYKNN</sequence>
<protein>
    <submittedName>
        <fullName evidence="2">M23 family metallopeptidase</fullName>
        <ecNumber evidence="2">3.4.24.-</ecNumber>
    </submittedName>
</protein>
<dbReference type="Proteomes" id="UP001595885">
    <property type="component" value="Unassembled WGS sequence"/>
</dbReference>
<dbReference type="PANTHER" id="PTHR21666">
    <property type="entry name" value="PEPTIDASE-RELATED"/>
    <property type="match status" value="1"/>
</dbReference>
<accession>A0ABV9P6S4</accession>
<evidence type="ECO:0000259" key="1">
    <source>
        <dbReference type="Pfam" id="PF01551"/>
    </source>
</evidence>
<evidence type="ECO:0000313" key="2">
    <source>
        <dbReference type="EMBL" id="MFC4740605.1"/>
    </source>
</evidence>
<dbReference type="EMBL" id="JBHSGW010000026">
    <property type="protein sequence ID" value="MFC4740605.1"/>
    <property type="molecule type" value="Genomic_DNA"/>
</dbReference>
<dbReference type="EC" id="3.4.24.-" evidence="2"/>
<feature type="domain" description="M23ase beta-sheet core" evidence="1">
    <location>
        <begin position="132"/>
        <end position="162"/>
    </location>
</feature>
<reference evidence="3" key="1">
    <citation type="journal article" date="2019" name="Int. J. Syst. Evol. Microbiol.">
        <title>The Global Catalogue of Microorganisms (GCM) 10K type strain sequencing project: providing services to taxonomists for standard genome sequencing and annotation.</title>
        <authorList>
            <consortium name="The Broad Institute Genomics Platform"/>
            <consortium name="The Broad Institute Genome Sequencing Center for Infectious Disease"/>
            <person name="Wu L."/>
            <person name="Ma J."/>
        </authorList>
    </citation>
    <scope>NUCLEOTIDE SEQUENCE [LARGE SCALE GENOMIC DNA]</scope>
    <source>
        <strain evidence="3">CCUG 50349</strain>
    </source>
</reference>
<keyword evidence="3" id="KW-1185">Reference proteome</keyword>
<dbReference type="PANTHER" id="PTHR21666:SF285">
    <property type="entry name" value="M23 FAMILY METALLOPEPTIDASE"/>
    <property type="match status" value="1"/>
</dbReference>
<dbReference type="RefSeq" id="WP_379742313.1">
    <property type="nucleotide sequence ID" value="NZ_JBHSGW010000026.1"/>
</dbReference>
<evidence type="ECO:0000313" key="3">
    <source>
        <dbReference type="Proteomes" id="UP001595885"/>
    </source>
</evidence>
<dbReference type="InterPro" id="IPR011055">
    <property type="entry name" value="Dup_hybrid_motif"/>
</dbReference>
<dbReference type="InterPro" id="IPR016047">
    <property type="entry name" value="M23ase_b-sheet_dom"/>
</dbReference>
<comment type="caution">
    <text evidence="2">The sequence shown here is derived from an EMBL/GenBank/DDBJ whole genome shotgun (WGS) entry which is preliminary data.</text>
</comment>
<keyword evidence="2" id="KW-0378">Hydrolase</keyword>
<feature type="domain" description="M23ase beta-sheet core" evidence="1">
    <location>
        <begin position="46"/>
        <end position="112"/>
    </location>
</feature>
<dbReference type="SUPFAM" id="SSF51261">
    <property type="entry name" value="Duplicated hybrid motif"/>
    <property type="match status" value="1"/>
</dbReference>
<gene>
    <name evidence="2" type="ORF">ACFO3U_11440</name>
</gene>
<dbReference type="InterPro" id="IPR050570">
    <property type="entry name" value="Cell_wall_metabolism_enzyme"/>
</dbReference>
<proteinExistence type="predicted"/>
<dbReference type="GO" id="GO:0016787">
    <property type="term" value="F:hydrolase activity"/>
    <property type="evidence" value="ECO:0007669"/>
    <property type="project" value="UniProtKB-KW"/>
</dbReference>